<dbReference type="EMBL" id="JBEDNZ010000014">
    <property type="protein sequence ID" value="KAL0829564.1"/>
    <property type="molecule type" value="Genomic_DNA"/>
</dbReference>
<organism evidence="8 9">
    <name type="scientific">Loxostege sticticalis</name>
    <name type="common">Beet webworm moth</name>
    <dbReference type="NCBI Taxonomy" id="481309"/>
    <lineage>
        <taxon>Eukaryota</taxon>
        <taxon>Metazoa</taxon>
        <taxon>Ecdysozoa</taxon>
        <taxon>Arthropoda</taxon>
        <taxon>Hexapoda</taxon>
        <taxon>Insecta</taxon>
        <taxon>Pterygota</taxon>
        <taxon>Neoptera</taxon>
        <taxon>Endopterygota</taxon>
        <taxon>Lepidoptera</taxon>
        <taxon>Glossata</taxon>
        <taxon>Ditrysia</taxon>
        <taxon>Pyraloidea</taxon>
        <taxon>Crambidae</taxon>
        <taxon>Pyraustinae</taxon>
        <taxon>Loxostege</taxon>
    </lineage>
</organism>
<evidence type="ECO:0000256" key="5">
    <source>
        <dbReference type="SAM" id="MobiDB-lite"/>
    </source>
</evidence>
<evidence type="ECO:0000256" key="1">
    <source>
        <dbReference type="ARBA" id="ARBA00022723"/>
    </source>
</evidence>
<keyword evidence="2" id="KW-0863">Zinc-finger</keyword>
<dbReference type="InterPro" id="IPR004244">
    <property type="entry name" value="Transposase_22"/>
</dbReference>
<proteinExistence type="predicted"/>
<reference evidence="8 9" key="1">
    <citation type="submission" date="2024-06" db="EMBL/GenBank/DDBJ databases">
        <title>A chromosome-level genome assembly of beet webworm, Loxostege sticticalis.</title>
        <authorList>
            <person name="Zhang Y."/>
        </authorList>
    </citation>
    <scope>NUCLEOTIDE SEQUENCE [LARGE SCALE GENOMIC DNA]</scope>
    <source>
        <strain evidence="8">AQ028</strain>
        <tissue evidence="8">Male pupae</tissue>
    </source>
</reference>
<feature type="coiled-coil region" evidence="4">
    <location>
        <begin position="147"/>
        <end position="195"/>
    </location>
</feature>
<feature type="domain" description="FP protein C-terminal" evidence="7">
    <location>
        <begin position="297"/>
        <end position="349"/>
    </location>
</feature>
<dbReference type="InterPro" id="IPR013083">
    <property type="entry name" value="Znf_RING/FYVE/PHD"/>
</dbReference>
<dbReference type="PANTHER" id="PTHR11505">
    <property type="entry name" value="L1 TRANSPOSABLE ELEMENT-RELATED"/>
    <property type="match status" value="1"/>
</dbReference>
<dbReference type="AlphaFoldDB" id="A0ABD0SUY7"/>
<evidence type="ECO:0000256" key="2">
    <source>
        <dbReference type="ARBA" id="ARBA00022771"/>
    </source>
</evidence>
<feature type="domain" description="PHD-type" evidence="6">
    <location>
        <begin position="8"/>
        <end position="49"/>
    </location>
</feature>
<evidence type="ECO:0000256" key="4">
    <source>
        <dbReference type="SAM" id="Coils"/>
    </source>
</evidence>
<dbReference type="InterPro" id="IPR011011">
    <property type="entry name" value="Znf_FYVE_PHD"/>
</dbReference>
<dbReference type="Gene3D" id="3.30.40.10">
    <property type="entry name" value="Zinc/RING finger domain, C3HC4 (zinc finger)"/>
    <property type="match status" value="1"/>
</dbReference>
<dbReference type="CDD" id="cd15489">
    <property type="entry name" value="PHD_SF"/>
    <property type="match status" value="1"/>
</dbReference>
<accession>A0ABD0SUY7</accession>
<keyword evidence="3" id="KW-0862">Zinc</keyword>
<keyword evidence="1" id="KW-0479">Metal-binding</keyword>
<evidence type="ECO:0000259" key="7">
    <source>
        <dbReference type="Pfam" id="PF25298"/>
    </source>
</evidence>
<dbReference type="Pfam" id="PF00628">
    <property type="entry name" value="PHD"/>
    <property type="match status" value="1"/>
</dbReference>
<dbReference type="InterPro" id="IPR057251">
    <property type="entry name" value="FP_C"/>
</dbReference>
<feature type="region of interest" description="Disordered" evidence="5">
    <location>
        <begin position="57"/>
        <end position="86"/>
    </location>
</feature>
<keyword evidence="4" id="KW-0175">Coiled coil</keyword>
<evidence type="ECO:0000313" key="8">
    <source>
        <dbReference type="EMBL" id="KAL0829564.1"/>
    </source>
</evidence>
<protein>
    <recommendedName>
        <fullName evidence="10">Zinc finger PHD-type domain-containing protein</fullName>
    </recommendedName>
</protein>
<dbReference type="Proteomes" id="UP001549921">
    <property type="component" value="Unassembled WGS sequence"/>
</dbReference>
<dbReference type="GO" id="GO:0008270">
    <property type="term" value="F:zinc ion binding"/>
    <property type="evidence" value="ECO:0007669"/>
    <property type="project" value="UniProtKB-KW"/>
</dbReference>
<sequence length="349" mass="39364">MDGLVWGCCQSPATSEDYIQCMNCKKVYHIACVAVGDIDASPLWDCPACESTNAKSGNNGGTPIHNSNVTTRPSKRQALQSPPNDCIESTSDERLEYLVRKSIKIEMDDIVSRMENSIKKMFNTELKTIKTEMNDVKNSINYMNDKFEEVLKQQAEVKKEMMDLQSENNTLKLTLKDLNARMNILEQSARSNNVEIQCVPEKKNENIQDIISQIGTVINCNITPDSVAHYTRVAKLNPSNPRPRSIVVQFSNTKIRDQFMAAAISFNRNKKSQDKLNSSHIGLVGPKSPIFITDHLSPANRALHAATRIAAKEKGYKHVWIRGGKIFMRKRDDSDYIIVKNTDQLNNLK</sequence>
<evidence type="ECO:0000313" key="9">
    <source>
        <dbReference type="Proteomes" id="UP001549921"/>
    </source>
</evidence>
<dbReference type="Pfam" id="PF25298">
    <property type="entry name" value="Baculo_FP_2nd"/>
    <property type="match status" value="1"/>
</dbReference>
<comment type="caution">
    <text evidence="8">The sequence shown here is derived from an EMBL/GenBank/DDBJ whole genome shotgun (WGS) entry which is preliminary data.</text>
</comment>
<dbReference type="InterPro" id="IPR019787">
    <property type="entry name" value="Znf_PHD-finger"/>
</dbReference>
<gene>
    <name evidence="8" type="ORF">ABMA28_003075</name>
</gene>
<dbReference type="Gene3D" id="3.30.70.1820">
    <property type="entry name" value="L1 transposable element, RRM domain"/>
    <property type="match status" value="1"/>
</dbReference>
<evidence type="ECO:0000259" key="6">
    <source>
        <dbReference type="Pfam" id="PF00628"/>
    </source>
</evidence>
<name>A0ABD0SUY7_LOXSC</name>
<dbReference type="SUPFAM" id="SSF57903">
    <property type="entry name" value="FYVE/PHD zinc finger"/>
    <property type="match status" value="1"/>
</dbReference>
<evidence type="ECO:0008006" key="10">
    <source>
        <dbReference type="Google" id="ProtNLM"/>
    </source>
</evidence>
<evidence type="ECO:0000256" key="3">
    <source>
        <dbReference type="ARBA" id="ARBA00022833"/>
    </source>
</evidence>
<feature type="compositionally biased region" description="Polar residues" evidence="5">
    <location>
        <begin position="64"/>
        <end position="86"/>
    </location>
</feature>